<feature type="region of interest" description="Disordered" evidence="1">
    <location>
        <begin position="197"/>
        <end position="248"/>
    </location>
</feature>
<feature type="transmembrane region" description="Helical" evidence="2">
    <location>
        <begin position="21"/>
        <end position="40"/>
    </location>
</feature>
<evidence type="ECO:0000256" key="1">
    <source>
        <dbReference type="SAM" id="MobiDB-lite"/>
    </source>
</evidence>
<dbReference type="Gene3D" id="3.90.550.10">
    <property type="entry name" value="Spore Coat Polysaccharide Biosynthesis Protein SpsA, Chain A"/>
    <property type="match status" value="1"/>
</dbReference>
<dbReference type="Proteomes" id="UP001153069">
    <property type="component" value="Unassembled WGS sequence"/>
</dbReference>
<proteinExistence type="predicted"/>
<protein>
    <recommendedName>
        <fullName evidence="5">Hexosyltransferase</fullName>
    </recommendedName>
</protein>
<organism evidence="3 4">
    <name type="scientific">Seminavis robusta</name>
    <dbReference type="NCBI Taxonomy" id="568900"/>
    <lineage>
        <taxon>Eukaryota</taxon>
        <taxon>Sar</taxon>
        <taxon>Stramenopiles</taxon>
        <taxon>Ochrophyta</taxon>
        <taxon>Bacillariophyta</taxon>
        <taxon>Bacillariophyceae</taxon>
        <taxon>Bacillariophycidae</taxon>
        <taxon>Naviculales</taxon>
        <taxon>Naviculaceae</taxon>
        <taxon>Seminavis</taxon>
    </lineage>
</organism>
<keyword evidence="2" id="KW-0812">Transmembrane</keyword>
<keyword evidence="2" id="KW-1133">Transmembrane helix</keyword>
<evidence type="ECO:0000256" key="2">
    <source>
        <dbReference type="SAM" id="Phobius"/>
    </source>
</evidence>
<comment type="caution">
    <text evidence="3">The sequence shown here is derived from an EMBL/GenBank/DDBJ whole genome shotgun (WGS) entry which is preliminary data.</text>
</comment>
<dbReference type="InterPro" id="IPR029044">
    <property type="entry name" value="Nucleotide-diphossugar_trans"/>
</dbReference>
<keyword evidence="4" id="KW-1185">Reference proteome</keyword>
<reference evidence="3" key="1">
    <citation type="submission" date="2020-06" db="EMBL/GenBank/DDBJ databases">
        <authorList>
            <consortium name="Plant Systems Biology data submission"/>
        </authorList>
    </citation>
    <scope>NUCLEOTIDE SEQUENCE</scope>
    <source>
        <strain evidence="3">D6</strain>
    </source>
</reference>
<gene>
    <name evidence="3" type="ORF">SEMRO_1955_G307740.1</name>
</gene>
<dbReference type="SUPFAM" id="SSF53448">
    <property type="entry name" value="Nucleotide-diphospho-sugar transferases"/>
    <property type="match status" value="1"/>
</dbReference>
<feature type="compositionally biased region" description="Polar residues" evidence="1">
    <location>
        <begin position="109"/>
        <end position="137"/>
    </location>
</feature>
<feature type="region of interest" description="Disordered" evidence="1">
    <location>
        <begin position="109"/>
        <end position="169"/>
    </location>
</feature>
<accession>A0A9N8EWD2</accession>
<dbReference type="EMBL" id="CAICTM010001953">
    <property type="protein sequence ID" value="CAB9527199.1"/>
    <property type="molecule type" value="Genomic_DNA"/>
</dbReference>
<dbReference type="AlphaFoldDB" id="A0A9N8EWD2"/>
<dbReference type="OrthoDB" id="72977at2759"/>
<keyword evidence="2" id="KW-0472">Membrane</keyword>
<sequence length="436" mass="49253">MMAPDAVNNQRGYPPRRCIRLLLLLLVPSYFIVRLHRALFNDGFGNLYDNIDFFPGLMDLPDAGVPRMHHGAFADFSSSSRRHLSSDQNYSALMQQQLSGNDTTILPEQQHEAGQTSSERNSATRNKTLTLKSNSVYPESHLRGAYASVPRPVRPSADAPENISSVDPEKQLHGAYASVPLSARPTSDELIEAALKKKRRQRGRRRRREHIDGEVGNQESNKKKRRRQRQGQNPRRRSEPREYKDTDLSKNITSYSYLPIGKYVASALEERSEQAKTSGNTSSPYAYAFVMGGVNEQDGRYLGMFYNILIAAYIFDKEGSSADVVVYVQMSANSTLTELPEDNTRLLTAMGVKIKYLPKPKVENFHQIIMQKLVILELVEYRRVIFLDTDVMPFCNLDYVFHLSDSPKPVLKKNLIIALSGSPGMSSCVCVENKLR</sequence>
<feature type="compositionally biased region" description="Basic residues" evidence="1">
    <location>
        <begin position="197"/>
        <end position="208"/>
    </location>
</feature>
<evidence type="ECO:0008006" key="5">
    <source>
        <dbReference type="Google" id="ProtNLM"/>
    </source>
</evidence>
<feature type="compositionally biased region" description="Basic and acidic residues" evidence="1">
    <location>
        <begin position="236"/>
        <end position="248"/>
    </location>
</feature>
<evidence type="ECO:0000313" key="3">
    <source>
        <dbReference type="EMBL" id="CAB9527199.1"/>
    </source>
</evidence>
<evidence type="ECO:0000313" key="4">
    <source>
        <dbReference type="Proteomes" id="UP001153069"/>
    </source>
</evidence>
<name>A0A9N8EWD2_9STRA</name>